<dbReference type="EMBL" id="OZ020111">
    <property type="protein sequence ID" value="CAK9263850.1"/>
    <property type="molecule type" value="Genomic_DNA"/>
</dbReference>
<name>A0ABP0WEN1_9BRYO</name>
<gene>
    <name evidence="1" type="ORF">CSSPJE1EN1_LOCUS9328</name>
</gene>
<reference evidence="1" key="1">
    <citation type="submission" date="2024-02" db="EMBL/GenBank/DDBJ databases">
        <authorList>
            <consortium name="ELIXIR-Norway"/>
            <consortium name="Elixir Norway"/>
        </authorList>
    </citation>
    <scope>NUCLEOTIDE SEQUENCE</scope>
</reference>
<evidence type="ECO:0008006" key="3">
    <source>
        <dbReference type="Google" id="ProtNLM"/>
    </source>
</evidence>
<dbReference type="Proteomes" id="UP001497444">
    <property type="component" value="Chromosome 16"/>
</dbReference>
<evidence type="ECO:0000313" key="1">
    <source>
        <dbReference type="EMBL" id="CAK9263850.1"/>
    </source>
</evidence>
<evidence type="ECO:0000313" key="2">
    <source>
        <dbReference type="Proteomes" id="UP001497444"/>
    </source>
</evidence>
<organism evidence="1 2">
    <name type="scientific">Sphagnum jensenii</name>
    <dbReference type="NCBI Taxonomy" id="128206"/>
    <lineage>
        <taxon>Eukaryota</taxon>
        <taxon>Viridiplantae</taxon>
        <taxon>Streptophyta</taxon>
        <taxon>Embryophyta</taxon>
        <taxon>Bryophyta</taxon>
        <taxon>Sphagnophytina</taxon>
        <taxon>Sphagnopsida</taxon>
        <taxon>Sphagnales</taxon>
        <taxon>Sphagnaceae</taxon>
        <taxon>Sphagnum</taxon>
    </lineage>
</organism>
<dbReference type="InterPro" id="IPR036465">
    <property type="entry name" value="vWFA_dom_sf"/>
</dbReference>
<keyword evidence="2" id="KW-1185">Reference proteome</keyword>
<dbReference type="SUPFAM" id="SSF53300">
    <property type="entry name" value="vWA-like"/>
    <property type="match status" value="1"/>
</dbReference>
<accession>A0ABP0WEN1</accession>
<proteinExistence type="predicted"/>
<dbReference type="Gene3D" id="3.40.50.410">
    <property type="entry name" value="von Willebrand factor, type A domain"/>
    <property type="match status" value="1"/>
</dbReference>
<protein>
    <recommendedName>
        <fullName evidence="3">VWFA domain-containing protein</fullName>
    </recommendedName>
</protein>
<sequence length="313" mass="35412">MNSDERAISRLETSRQLRGQSPWQLGVPFFLENWNRNRDVGVGQSISGEYNIHKPNDGIAYIHILLDATGSTRISCPGAERTEVWEQLLKQFEKLVRETLRPGDVVYIWAFNTTTTQLCKFEAKDLDSKSKSIRRQYKDLLRGEGSGGTCLYDAVVEALKFQIVEENNRSTVDADCFLVPFTDGMDNSSKTSLESMMLQIKVAPINRLHIIFVTANLPQNSPLKEELQAAVNVKALIEYETSKAEDMSRAFDDLRTQIKAILKITVSLDHGRVIHSISNVEYGSSSSEVAERMSRTVYEVRDFRDALNQLRLG</sequence>